<reference evidence="2" key="1">
    <citation type="journal article" date="2019" name="Science">
        <title>Mutation of a bHLH transcription factor allowed almond domestication.</title>
        <authorList>
            <person name="Sanchez-Perez R."/>
            <person name="Pavan S."/>
            <person name="Mazzeo R."/>
            <person name="Moldovan C."/>
            <person name="Aiese Cigliano R."/>
            <person name="Del Cueto J."/>
            <person name="Ricciardi F."/>
            <person name="Lotti C."/>
            <person name="Ricciardi L."/>
            <person name="Dicenta F."/>
            <person name="Lopez-Marques R.L."/>
            <person name="Lindberg Moller B."/>
        </authorList>
    </citation>
    <scope>NUCLEOTIDE SEQUENCE</scope>
</reference>
<protein>
    <submittedName>
        <fullName evidence="2">Uncharacterized protein</fullName>
    </submittedName>
</protein>
<dbReference type="EMBL" id="AP019298">
    <property type="protein sequence ID" value="BBG97391.1"/>
    <property type="molecule type" value="Genomic_DNA"/>
</dbReference>
<sequence>MRTGTSIAEEARKSSKLFTAQYPSSFHLESQTNLWTCEIKPGSEPPLSQVPQTQPQRRRKGLGGVQELGHRRRLAAAQRVR</sequence>
<feature type="region of interest" description="Disordered" evidence="1">
    <location>
        <begin position="41"/>
        <end position="66"/>
    </location>
</feature>
<evidence type="ECO:0000256" key="1">
    <source>
        <dbReference type="SAM" id="MobiDB-lite"/>
    </source>
</evidence>
<proteinExistence type="predicted"/>
<organism evidence="2">
    <name type="scientific">Prunus dulcis</name>
    <name type="common">Almond</name>
    <name type="synonym">Amygdalus dulcis</name>
    <dbReference type="NCBI Taxonomy" id="3755"/>
    <lineage>
        <taxon>Eukaryota</taxon>
        <taxon>Viridiplantae</taxon>
        <taxon>Streptophyta</taxon>
        <taxon>Embryophyta</taxon>
        <taxon>Tracheophyta</taxon>
        <taxon>Spermatophyta</taxon>
        <taxon>Magnoliopsida</taxon>
        <taxon>eudicotyledons</taxon>
        <taxon>Gunneridae</taxon>
        <taxon>Pentapetalae</taxon>
        <taxon>rosids</taxon>
        <taxon>fabids</taxon>
        <taxon>Rosales</taxon>
        <taxon>Rosaceae</taxon>
        <taxon>Amygdaloideae</taxon>
        <taxon>Amygdaleae</taxon>
        <taxon>Prunus</taxon>
    </lineage>
</organism>
<accession>A0A4Y1QZU7</accession>
<evidence type="ECO:0000313" key="2">
    <source>
        <dbReference type="EMBL" id="BBG97391.1"/>
    </source>
</evidence>
<name>A0A4Y1QZU7_PRUDU</name>
<dbReference type="AlphaFoldDB" id="A0A4Y1QZU7"/>
<gene>
    <name evidence="2" type="ORF">Prudu_006506</name>
</gene>